<reference evidence="3" key="1">
    <citation type="journal article" date="2010" name="PLoS ONE">
        <title>The complete genome sequence of Cupriavidus metallidurans strain CH34, a master survivalist in harsh and anthropogenic environments.</title>
        <authorList>
            <person name="Janssen P.J."/>
            <person name="Van Houdt R."/>
            <person name="Moors H."/>
            <person name="Monsieurs P."/>
            <person name="Morin N."/>
            <person name="Michaux A."/>
            <person name="Benotmane M.A."/>
            <person name="Leys N."/>
            <person name="Vallaeys T."/>
            <person name="Lapidus A."/>
            <person name="Monchy S."/>
            <person name="Medigue C."/>
            <person name="Taghavi S."/>
            <person name="McCorkle S."/>
            <person name="Dunn J."/>
            <person name="van der Lelie D."/>
            <person name="Mergeay M."/>
        </authorList>
    </citation>
    <scope>NUCLEOTIDE SEQUENCE [LARGE SCALE GENOMIC DNA]</scope>
    <source>
        <strain evidence="3">ATCC 43123 / DSM 2839 / NBRC 102507 / CH34</strain>
    </source>
</reference>
<dbReference type="AlphaFoldDB" id="Q1LJT1"/>
<feature type="transmembrane region" description="Helical" evidence="1">
    <location>
        <begin position="253"/>
        <end position="273"/>
    </location>
</feature>
<keyword evidence="1" id="KW-1133">Transmembrane helix</keyword>
<proteinExistence type="predicted"/>
<dbReference type="Proteomes" id="UP000002429">
    <property type="component" value="Chromosome"/>
</dbReference>
<keyword evidence="3" id="KW-1185">Reference proteome</keyword>
<evidence type="ECO:0000256" key="1">
    <source>
        <dbReference type="SAM" id="Phobius"/>
    </source>
</evidence>
<organism evidence="2 3">
    <name type="scientific">Cupriavidus metallidurans (strain ATCC 43123 / DSM 2839 / NBRC 102507 / CH34)</name>
    <name type="common">Ralstonia metallidurans</name>
    <dbReference type="NCBI Taxonomy" id="266264"/>
    <lineage>
        <taxon>Bacteria</taxon>
        <taxon>Pseudomonadati</taxon>
        <taxon>Pseudomonadota</taxon>
        <taxon>Betaproteobacteria</taxon>
        <taxon>Burkholderiales</taxon>
        <taxon>Burkholderiaceae</taxon>
        <taxon>Cupriavidus</taxon>
    </lineage>
</organism>
<evidence type="ECO:0000313" key="3">
    <source>
        <dbReference type="Proteomes" id="UP000002429"/>
    </source>
</evidence>
<feature type="transmembrane region" description="Helical" evidence="1">
    <location>
        <begin position="23"/>
        <end position="41"/>
    </location>
</feature>
<dbReference type="HOGENOM" id="CLU_1045345_0_0_4"/>
<dbReference type="eggNOG" id="COG3206">
    <property type="taxonomic scope" value="Bacteria"/>
</dbReference>
<accession>Q1LJT1</accession>
<name>Q1LJT1_CUPMC</name>
<dbReference type="STRING" id="266264.Rmet_2722"/>
<dbReference type="EMBL" id="CP000352">
    <property type="protein sequence ID" value="ABF09595.1"/>
    <property type="molecule type" value="Genomic_DNA"/>
</dbReference>
<sequence>MPIANSNASPDAWRLPPKSIKSIGLAGVIGALCGFAVFHFVPPRWTARITVQVGQISSPEGGAVTSRLVENQLTAVDRYNLPSSRLKVLNELGLPASSESKESRLIFETLLGSPGKGPNLINLQVSAYSREQAMAVMSSSVKLLAAEHQKLFAPSISRMSGDLANLTDKLKAAERDYANSYAWLVANSKQKNDPINSVRDVQLTNLTMLADRQSIELRHRIMQFQEALDPTSSYPTRPMGEIFAPDRPSTPGWTVFVAAGAVFGLALGTLLVVQRLASQARKPDL</sequence>
<evidence type="ECO:0000313" key="2">
    <source>
        <dbReference type="EMBL" id="ABF09595.1"/>
    </source>
</evidence>
<gene>
    <name evidence="2" type="ordered locus">Rmet_2722</name>
</gene>
<protein>
    <submittedName>
        <fullName evidence="2">Exopolysaccharide chain length determinant protein</fullName>
    </submittedName>
</protein>
<keyword evidence="1" id="KW-0812">Transmembrane</keyword>
<keyword evidence="1" id="KW-0472">Membrane</keyword>
<dbReference type="KEGG" id="rme:Rmet_2722"/>